<keyword evidence="2" id="KW-0472">Membrane</keyword>
<feature type="domain" description="DUF6801" evidence="3">
    <location>
        <begin position="40"/>
        <end position="196"/>
    </location>
</feature>
<sequence>MALRHRVAALGLGAVVVGCSALLGAAGVGHAATATLTLVYSCPFPLIGDQDMSVRIVAEDLPGPGEAVAGQPLPPVRVTATATVPELATQGLVLVGAATVEGTARAVTVVDNAGTPLDVAADLVVPRTPVPPSGAFDTVATGQAPSVTLPNAGDTTITVGGFEATLTPKTADGSDTGLGTFPLPCTLKPGQDTVLHRVTVRPGGGSTTSSTTTTGSTTTSESTSTTTGSSTTTTSGTTTSGATSSTTTTSTVRTTTTTTTSPAAVVPVGTSGGSRLASTGASIRGALVLGGLLLLTGAATLFHLRRRRA</sequence>
<evidence type="ECO:0000256" key="2">
    <source>
        <dbReference type="SAM" id="Phobius"/>
    </source>
</evidence>
<dbReference type="EMBL" id="CP034550">
    <property type="protein sequence ID" value="QFZ21847.1"/>
    <property type="molecule type" value="Genomic_DNA"/>
</dbReference>
<dbReference type="Pfam" id="PF20611">
    <property type="entry name" value="DUF6801"/>
    <property type="match status" value="1"/>
</dbReference>
<dbReference type="AlphaFoldDB" id="A0A5Q0H6L1"/>
<evidence type="ECO:0000313" key="4">
    <source>
        <dbReference type="EMBL" id="QFZ21847.1"/>
    </source>
</evidence>
<accession>A0A5Q0H6L1</accession>
<keyword evidence="5" id="KW-1185">Reference proteome</keyword>
<proteinExistence type="predicted"/>
<evidence type="ECO:0000259" key="3">
    <source>
        <dbReference type="Pfam" id="PF20611"/>
    </source>
</evidence>
<dbReference type="OrthoDB" id="4863392at2"/>
<feature type="compositionally biased region" description="Low complexity" evidence="1">
    <location>
        <begin position="207"/>
        <end position="261"/>
    </location>
</feature>
<gene>
    <name evidence="4" type="ORF">EKG83_34545</name>
</gene>
<feature type="region of interest" description="Disordered" evidence="1">
    <location>
        <begin position="199"/>
        <end position="276"/>
    </location>
</feature>
<reference evidence="5" key="1">
    <citation type="journal article" date="2021" name="Curr. Microbiol.">
        <title>Complete genome of nocamycin-producing strain Saccharothrix syringae NRRL B-16468 reveals the biosynthetic potential for secondary metabolites.</title>
        <authorList>
            <person name="Mo X."/>
            <person name="Yang S."/>
        </authorList>
    </citation>
    <scope>NUCLEOTIDE SEQUENCE [LARGE SCALE GENOMIC DNA]</scope>
    <source>
        <strain evidence="5">ATCC 51364 / DSM 43886 / JCM 6844 / KCTC 9398 / NBRC 14523 / NRRL B-16468 / INA 2240</strain>
    </source>
</reference>
<organism evidence="4 5">
    <name type="scientific">Saccharothrix syringae</name>
    <name type="common">Nocardiopsis syringae</name>
    <dbReference type="NCBI Taxonomy" id="103733"/>
    <lineage>
        <taxon>Bacteria</taxon>
        <taxon>Bacillati</taxon>
        <taxon>Actinomycetota</taxon>
        <taxon>Actinomycetes</taxon>
        <taxon>Pseudonocardiales</taxon>
        <taxon>Pseudonocardiaceae</taxon>
        <taxon>Saccharothrix</taxon>
    </lineage>
</organism>
<feature type="transmembrane region" description="Helical" evidence="2">
    <location>
        <begin position="285"/>
        <end position="304"/>
    </location>
</feature>
<evidence type="ECO:0000313" key="5">
    <source>
        <dbReference type="Proteomes" id="UP000325787"/>
    </source>
</evidence>
<dbReference type="Proteomes" id="UP000325787">
    <property type="component" value="Chromosome"/>
</dbReference>
<dbReference type="KEGG" id="ssyi:EKG83_34545"/>
<evidence type="ECO:0000256" key="1">
    <source>
        <dbReference type="SAM" id="MobiDB-lite"/>
    </source>
</evidence>
<dbReference type="NCBIfam" id="TIGR01167">
    <property type="entry name" value="LPXTG_anchor"/>
    <property type="match status" value="1"/>
</dbReference>
<dbReference type="PROSITE" id="PS51257">
    <property type="entry name" value="PROKAR_LIPOPROTEIN"/>
    <property type="match status" value="1"/>
</dbReference>
<keyword evidence="2" id="KW-1133">Transmembrane helix</keyword>
<name>A0A5Q0H6L1_SACSY</name>
<keyword evidence="2" id="KW-0812">Transmembrane</keyword>
<dbReference type="InterPro" id="IPR046542">
    <property type="entry name" value="DUF6801"/>
</dbReference>
<protein>
    <submittedName>
        <fullName evidence="4">LPXTG cell wall anchor domain-containing protein</fullName>
    </submittedName>
</protein>
<dbReference type="RefSeq" id="WP_153278650.1">
    <property type="nucleotide sequence ID" value="NZ_CP034550.1"/>
</dbReference>